<evidence type="ECO:0000313" key="2">
    <source>
        <dbReference type="Proteomes" id="UP000634139"/>
    </source>
</evidence>
<reference evidence="1" key="1">
    <citation type="journal article" date="2014" name="Int. J. Syst. Evol. Microbiol.">
        <title>Complete genome sequence of Corynebacterium casei LMG S-19264T (=DSM 44701T), isolated from a smear-ripened cheese.</title>
        <authorList>
            <consortium name="US DOE Joint Genome Institute (JGI-PGF)"/>
            <person name="Walter F."/>
            <person name="Albersmeier A."/>
            <person name="Kalinowski J."/>
            <person name="Ruckert C."/>
        </authorList>
    </citation>
    <scope>NUCLEOTIDE SEQUENCE</scope>
    <source>
        <strain evidence="1">KCTC 32422</strain>
    </source>
</reference>
<proteinExistence type="predicted"/>
<sequence>MSKLAELLAKKAELEKQIEAAKQAEQADAIKQIVELAKSYGISYADLKPHLTRRRKRRVVADAS</sequence>
<name>A0A918RAB1_9SPHN</name>
<dbReference type="AlphaFoldDB" id="A0A918RAB1"/>
<protein>
    <recommendedName>
        <fullName evidence="3">H-NS histone family protein</fullName>
    </recommendedName>
</protein>
<comment type="caution">
    <text evidence="1">The sequence shown here is derived from an EMBL/GenBank/DDBJ whole genome shotgun (WGS) entry which is preliminary data.</text>
</comment>
<evidence type="ECO:0008006" key="3">
    <source>
        <dbReference type="Google" id="ProtNLM"/>
    </source>
</evidence>
<accession>A0A918RAB1</accession>
<keyword evidence="2" id="KW-1185">Reference proteome</keyword>
<gene>
    <name evidence="1" type="ORF">GCM10011617_05780</name>
</gene>
<organism evidence="1 2">
    <name type="scientific">Novosphingobium arvoryzae</name>
    <dbReference type="NCBI Taxonomy" id="1256514"/>
    <lineage>
        <taxon>Bacteria</taxon>
        <taxon>Pseudomonadati</taxon>
        <taxon>Pseudomonadota</taxon>
        <taxon>Alphaproteobacteria</taxon>
        <taxon>Sphingomonadales</taxon>
        <taxon>Sphingomonadaceae</taxon>
        <taxon>Novosphingobium</taxon>
    </lineage>
</organism>
<dbReference type="RefSeq" id="WP_189538877.1">
    <property type="nucleotide sequence ID" value="NZ_BMZD01000001.1"/>
</dbReference>
<reference evidence="1" key="2">
    <citation type="submission" date="2020-09" db="EMBL/GenBank/DDBJ databases">
        <authorList>
            <person name="Sun Q."/>
            <person name="Kim S."/>
        </authorList>
    </citation>
    <scope>NUCLEOTIDE SEQUENCE</scope>
    <source>
        <strain evidence="1">KCTC 32422</strain>
    </source>
</reference>
<evidence type="ECO:0000313" key="1">
    <source>
        <dbReference type="EMBL" id="GGZ89462.1"/>
    </source>
</evidence>
<dbReference type="Proteomes" id="UP000634139">
    <property type="component" value="Unassembled WGS sequence"/>
</dbReference>
<dbReference type="EMBL" id="BMZD01000001">
    <property type="protein sequence ID" value="GGZ89462.1"/>
    <property type="molecule type" value="Genomic_DNA"/>
</dbReference>